<dbReference type="GO" id="GO:0016020">
    <property type="term" value="C:membrane"/>
    <property type="evidence" value="ECO:0007669"/>
    <property type="project" value="UniProtKB-SubCell"/>
</dbReference>
<evidence type="ECO:0000256" key="5">
    <source>
        <dbReference type="ARBA" id="ARBA00023136"/>
    </source>
</evidence>
<reference evidence="10 11" key="1">
    <citation type="submission" date="2019-02" db="EMBL/GenBank/DDBJ databases">
        <title>Deep-cultivation of Planctomycetes and their phenomic and genomic characterization uncovers novel biology.</title>
        <authorList>
            <person name="Wiegand S."/>
            <person name="Jogler M."/>
            <person name="Boedeker C."/>
            <person name="Pinto D."/>
            <person name="Vollmers J."/>
            <person name="Rivas-Marin E."/>
            <person name="Kohn T."/>
            <person name="Peeters S.H."/>
            <person name="Heuer A."/>
            <person name="Rast P."/>
            <person name="Oberbeckmann S."/>
            <person name="Bunk B."/>
            <person name="Jeske O."/>
            <person name="Meyerdierks A."/>
            <person name="Storesund J.E."/>
            <person name="Kallscheuer N."/>
            <person name="Luecker S."/>
            <person name="Lage O.M."/>
            <person name="Pohl T."/>
            <person name="Merkel B.J."/>
            <person name="Hornburger P."/>
            <person name="Mueller R.-W."/>
            <person name="Bruemmer F."/>
            <person name="Labrenz M."/>
            <person name="Spormann A.M."/>
            <person name="Op Den Camp H."/>
            <person name="Overmann J."/>
            <person name="Amann R."/>
            <person name="Jetten M.S.M."/>
            <person name="Mascher T."/>
            <person name="Medema M.H."/>
            <person name="Devos D.P."/>
            <person name="Kaster A.-K."/>
            <person name="Ovreas L."/>
            <person name="Rohde M."/>
            <person name="Galperin M.Y."/>
            <person name="Jogler C."/>
        </authorList>
    </citation>
    <scope>NUCLEOTIDE SEQUENCE [LARGE SCALE GENOMIC DNA]</scope>
    <source>
        <strain evidence="10 11">KOR34</strain>
    </source>
</reference>
<evidence type="ECO:0000256" key="1">
    <source>
        <dbReference type="ARBA" id="ARBA00004141"/>
    </source>
</evidence>
<comment type="caution">
    <text evidence="10">The sequence shown here is derived from an EMBL/GenBank/DDBJ whole genome shotgun (WGS) entry which is preliminary data.</text>
</comment>
<dbReference type="GO" id="GO:0030416">
    <property type="term" value="P:methylamine metabolic process"/>
    <property type="evidence" value="ECO:0007669"/>
    <property type="project" value="InterPro"/>
</dbReference>
<protein>
    <submittedName>
        <fullName evidence="10">Heavy-metal-associated domain protein</fullName>
    </submittedName>
</protein>
<keyword evidence="3" id="KW-0479">Metal-binding</keyword>
<dbReference type="PROSITE" id="PS01047">
    <property type="entry name" value="HMA_1"/>
    <property type="match status" value="1"/>
</dbReference>
<feature type="region of interest" description="Disordered" evidence="6">
    <location>
        <begin position="172"/>
        <end position="205"/>
    </location>
</feature>
<evidence type="ECO:0000256" key="3">
    <source>
        <dbReference type="ARBA" id="ARBA00022723"/>
    </source>
</evidence>
<evidence type="ECO:0000256" key="4">
    <source>
        <dbReference type="ARBA" id="ARBA00022989"/>
    </source>
</evidence>
<keyword evidence="2 7" id="KW-0812">Transmembrane</keyword>
<feature type="transmembrane region" description="Helical" evidence="7">
    <location>
        <begin position="308"/>
        <end position="329"/>
    </location>
</feature>
<feature type="compositionally biased region" description="Basic and acidic residues" evidence="6">
    <location>
        <begin position="195"/>
        <end position="205"/>
    </location>
</feature>
<evidence type="ECO:0000259" key="9">
    <source>
        <dbReference type="PROSITE" id="PS51729"/>
    </source>
</evidence>
<dbReference type="Pfam" id="PF00403">
    <property type="entry name" value="HMA"/>
    <property type="match status" value="1"/>
</dbReference>
<organism evidence="10 11">
    <name type="scientific">Posidoniimonas corsicana</name>
    <dbReference type="NCBI Taxonomy" id="1938618"/>
    <lineage>
        <taxon>Bacteria</taxon>
        <taxon>Pseudomonadati</taxon>
        <taxon>Planctomycetota</taxon>
        <taxon>Planctomycetia</taxon>
        <taxon>Pirellulales</taxon>
        <taxon>Lacipirellulaceae</taxon>
        <taxon>Posidoniimonas</taxon>
    </lineage>
</organism>
<dbReference type="SUPFAM" id="SSF55729">
    <property type="entry name" value="Acyl-CoA N-acyltransferases (Nat)"/>
    <property type="match status" value="1"/>
</dbReference>
<feature type="transmembrane region" description="Helical" evidence="7">
    <location>
        <begin position="350"/>
        <end position="370"/>
    </location>
</feature>
<dbReference type="Pfam" id="PF07291">
    <property type="entry name" value="MauE"/>
    <property type="match status" value="1"/>
</dbReference>
<name>A0A5C5UZK4_9BACT</name>
<evidence type="ECO:0000256" key="2">
    <source>
        <dbReference type="ARBA" id="ARBA00022692"/>
    </source>
</evidence>
<dbReference type="PROSITE" id="PS51729">
    <property type="entry name" value="GNAT_YJDJ"/>
    <property type="match status" value="1"/>
</dbReference>
<gene>
    <name evidence="10" type="ORF">KOR34_44240</name>
</gene>
<evidence type="ECO:0000256" key="7">
    <source>
        <dbReference type="SAM" id="Phobius"/>
    </source>
</evidence>
<feature type="domain" description="N-acetyltransferase" evidence="9">
    <location>
        <begin position="88"/>
        <end position="174"/>
    </location>
</feature>
<evidence type="ECO:0000256" key="6">
    <source>
        <dbReference type="SAM" id="MobiDB-lite"/>
    </source>
</evidence>
<dbReference type="Gene3D" id="3.40.630.30">
    <property type="match status" value="1"/>
</dbReference>
<dbReference type="UniPathway" id="UPA00895"/>
<dbReference type="RefSeq" id="WP_146568242.1">
    <property type="nucleotide sequence ID" value="NZ_SIHJ01000004.1"/>
</dbReference>
<dbReference type="Proteomes" id="UP000316714">
    <property type="component" value="Unassembled WGS sequence"/>
</dbReference>
<feature type="domain" description="HMA" evidence="8">
    <location>
        <begin position="1"/>
        <end position="66"/>
    </location>
</feature>
<dbReference type="InterPro" id="IPR016181">
    <property type="entry name" value="Acyl_CoA_acyltransferase"/>
</dbReference>
<feature type="transmembrane region" description="Helical" evidence="7">
    <location>
        <begin position="284"/>
        <end position="302"/>
    </location>
</feature>
<evidence type="ECO:0000259" key="8">
    <source>
        <dbReference type="PROSITE" id="PS50846"/>
    </source>
</evidence>
<feature type="transmembrane region" description="Helical" evidence="7">
    <location>
        <begin position="219"/>
        <end position="238"/>
    </location>
</feature>
<dbReference type="CDD" id="cd00371">
    <property type="entry name" value="HMA"/>
    <property type="match status" value="1"/>
</dbReference>
<dbReference type="InterPro" id="IPR006121">
    <property type="entry name" value="HMA_dom"/>
</dbReference>
<dbReference type="Pfam" id="PF14542">
    <property type="entry name" value="Acetyltransf_CG"/>
    <property type="match status" value="1"/>
</dbReference>
<accession>A0A5C5UZK4</accession>
<dbReference type="PANTHER" id="PTHR31435">
    <property type="entry name" value="PROTEIN NATD1"/>
    <property type="match status" value="1"/>
</dbReference>
<dbReference type="PROSITE" id="PS50846">
    <property type="entry name" value="HMA_2"/>
    <property type="match status" value="1"/>
</dbReference>
<evidence type="ECO:0000313" key="11">
    <source>
        <dbReference type="Proteomes" id="UP000316714"/>
    </source>
</evidence>
<dbReference type="InterPro" id="IPR045057">
    <property type="entry name" value="Gcn5-rel_NAT"/>
</dbReference>
<dbReference type="EMBL" id="SIHJ01000004">
    <property type="protein sequence ID" value="TWT31050.1"/>
    <property type="molecule type" value="Genomic_DNA"/>
</dbReference>
<dbReference type="AlphaFoldDB" id="A0A5C5UZK4"/>
<dbReference type="InterPro" id="IPR031165">
    <property type="entry name" value="GNAT_YJDJ"/>
</dbReference>
<dbReference type="GO" id="GO:0046872">
    <property type="term" value="F:metal ion binding"/>
    <property type="evidence" value="ECO:0007669"/>
    <property type="project" value="UniProtKB-KW"/>
</dbReference>
<keyword evidence="4 7" id="KW-1133">Transmembrane helix</keyword>
<dbReference type="InterPro" id="IPR017969">
    <property type="entry name" value="Heavy-metal-associated_CS"/>
</dbReference>
<dbReference type="OrthoDB" id="9813965at2"/>
<dbReference type="InterPro" id="IPR036163">
    <property type="entry name" value="HMA_dom_sf"/>
</dbReference>
<dbReference type="SUPFAM" id="SSF55008">
    <property type="entry name" value="HMA, heavy metal-associated domain"/>
    <property type="match status" value="1"/>
</dbReference>
<keyword evidence="5 7" id="KW-0472">Membrane</keyword>
<sequence>MKAVFDVSGMHCQSCEQKLRESLLASPHVDRAEVSLADETATVAGDADLSLEELNDRVAQAGDYHLAPTDSAERQPAPHSDYLVEGVEHDADNNRFVYLSDSRESVLSYERPDAGVINLAHTFVPPADRGNGIAARLAESALNYAEQQTLRVIPTCSYVRSYLEDNPRYQSLTNGKKQQADDHEGEPSDASQHNHHSDASHDHDHADHHRSWLATYKPLLLIIGYLIGGTAIAGAAAGVWSAGFLMSVFMGLFFVAFSFFKMLDLAGFAEAYTSYDLIAARWLPYAYVYPFIELGLGVAYLLQVWPVAVNAATLAVMLVSTAGVVNAVARGRDIQCGCLGTMFDLPMSTLTIVEDGTMAVMAAVMLVMLLA</sequence>
<feature type="transmembrane region" description="Helical" evidence="7">
    <location>
        <begin position="244"/>
        <end position="263"/>
    </location>
</feature>
<evidence type="ECO:0000313" key="10">
    <source>
        <dbReference type="EMBL" id="TWT31050.1"/>
    </source>
</evidence>
<comment type="subcellular location">
    <subcellularLocation>
        <location evidence="1">Membrane</location>
        <topology evidence="1">Multi-pass membrane protein</topology>
    </subcellularLocation>
</comment>
<keyword evidence="11" id="KW-1185">Reference proteome</keyword>
<proteinExistence type="predicted"/>
<dbReference type="PANTHER" id="PTHR31435:SF9">
    <property type="entry name" value="PROTEIN NATD1"/>
    <property type="match status" value="1"/>
</dbReference>
<dbReference type="InterPro" id="IPR009908">
    <property type="entry name" value="Methylamine_util_MauE"/>
</dbReference>
<dbReference type="Gene3D" id="3.30.70.100">
    <property type="match status" value="1"/>
</dbReference>